<evidence type="ECO:0000256" key="9">
    <source>
        <dbReference type="ARBA" id="ARBA00023136"/>
    </source>
</evidence>
<keyword evidence="5" id="KW-0808">Transferase</keyword>
<dbReference type="PANTHER" id="PTHR10408:SF7">
    <property type="entry name" value="DIACYLGLYCEROL O-ACYLTRANSFERASE 1"/>
    <property type="match status" value="1"/>
</dbReference>
<feature type="non-terminal residue" evidence="13">
    <location>
        <position position="1"/>
    </location>
</feature>
<evidence type="ECO:0000256" key="10">
    <source>
        <dbReference type="ARBA" id="ARBA00023315"/>
    </source>
</evidence>
<evidence type="ECO:0000256" key="7">
    <source>
        <dbReference type="ARBA" id="ARBA00022824"/>
    </source>
</evidence>
<feature type="transmembrane region" description="Helical" evidence="12">
    <location>
        <begin position="108"/>
        <end position="131"/>
    </location>
</feature>
<evidence type="ECO:0000256" key="1">
    <source>
        <dbReference type="ARBA" id="ARBA00004477"/>
    </source>
</evidence>
<dbReference type="EMBL" id="JAIWYP010000009">
    <property type="protein sequence ID" value="KAH3769141.1"/>
    <property type="molecule type" value="Genomic_DNA"/>
</dbReference>
<proteinExistence type="inferred from homology"/>
<dbReference type="Proteomes" id="UP000828390">
    <property type="component" value="Unassembled WGS sequence"/>
</dbReference>
<dbReference type="GO" id="GO:0005789">
    <property type="term" value="C:endoplasmic reticulum membrane"/>
    <property type="evidence" value="ECO:0007669"/>
    <property type="project" value="UniProtKB-SubCell"/>
</dbReference>
<comment type="caution">
    <text evidence="13">The sequence shown here is derived from an EMBL/GenBank/DDBJ whole genome shotgun (WGS) entry which is preliminary data.</text>
</comment>
<dbReference type="GO" id="GO:0004144">
    <property type="term" value="F:diacylglycerol O-acyltransferase activity"/>
    <property type="evidence" value="ECO:0007669"/>
    <property type="project" value="UniProtKB-EC"/>
</dbReference>
<comment type="similarity">
    <text evidence="3">Belongs to the membrane-bound acyltransferase family. Sterol o-acyltransferase subfamily.</text>
</comment>
<organism evidence="13 14">
    <name type="scientific">Dreissena polymorpha</name>
    <name type="common">Zebra mussel</name>
    <name type="synonym">Mytilus polymorpha</name>
    <dbReference type="NCBI Taxonomy" id="45954"/>
    <lineage>
        <taxon>Eukaryota</taxon>
        <taxon>Metazoa</taxon>
        <taxon>Spiralia</taxon>
        <taxon>Lophotrochozoa</taxon>
        <taxon>Mollusca</taxon>
        <taxon>Bivalvia</taxon>
        <taxon>Autobranchia</taxon>
        <taxon>Heteroconchia</taxon>
        <taxon>Euheterodonta</taxon>
        <taxon>Imparidentia</taxon>
        <taxon>Neoheterodontei</taxon>
        <taxon>Myida</taxon>
        <taxon>Dreissenoidea</taxon>
        <taxon>Dreissenidae</taxon>
        <taxon>Dreissena</taxon>
    </lineage>
</organism>
<dbReference type="InterPro" id="IPR014371">
    <property type="entry name" value="Oat_ACAT_DAG_ARE"/>
</dbReference>
<sequence length="451" mass="52566">NSDERQRYLLVKMTPNAKPLDWWKRHESEFPKVAYVARSVLYALANARLFLENIIKYGILIDPIRWLRMFFNQPYSSANLGLILGSNVFILAIYNTEKAIQKGWFSEHVAFVIQAVTLTLLVFVPAAIVLVLEPNPLISTIILGMYTVMFLKLVSYASVNKWCRQSGSPKRLRRTKSVSISEGSPVANGKEETMLINYPENINLNNLYYFMCAPTLCYELNFPHTLRIRKRFLLKRLIEMLFIIQLIGACIQQWILPLVHNSLKPLSELDAARCVERLLKLAIPNHFIWLMFFYWFFHSTLNVLAEVLKFGDREFYKDWWNADTVLGFWSSWNIPVHRWATRHLYKPLLKMGWSKLNASIAVFCLSAFFHEYLVSIPLHMFKLWAFMGMLGQVPLALIQSRYIHWKLGNMVVWLSLILGQPIAILAYYHDYYINSHAYESFADVASQNITS</sequence>
<accession>A0A9D4DWY0</accession>
<evidence type="ECO:0000256" key="12">
    <source>
        <dbReference type="SAM" id="Phobius"/>
    </source>
</evidence>
<keyword evidence="9 12" id="KW-0472">Membrane</keyword>
<evidence type="ECO:0000313" key="13">
    <source>
        <dbReference type="EMBL" id="KAH3769141.1"/>
    </source>
</evidence>
<evidence type="ECO:0000256" key="6">
    <source>
        <dbReference type="ARBA" id="ARBA00022692"/>
    </source>
</evidence>
<keyword evidence="14" id="KW-1185">Reference proteome</keyword>
<evidence type="ECO:0000256" key="2">
    <source>
        <dbReference type="ARBA" id="ARBA00005189"/>
    </source>
</evidence>
<keyword evidence="7" id="KW-0256">Endoplasmic reticulum</keyword>
<dbReference type="PIRSF" id="PIRSF000439">
    <property type="entry name" value="Oat_ACAT_DAG_ARE"/>
    <property type="match status" value="1"/>
</dbReference>
<keyword evidence="8 12" id="KW-1133">Transmembrane helix</keyword>
<dbReference type="InterPro" id="IPR004299">
    <property type="entry name" value="MBOAT_fam"/>
</dbReference>
<gene>
    <name evidence="13" type="ORF">DPMN_170389</name>
</gene>
<feature type="active site" evidence="11">
    <location>
        <position position="370"/>
    </location>
</feature>
<comment type="pathway">
    <text evidence="2">Lipid metabolism.</text>
</comment>
<dbReference type="GO" id="GO:0019432">
    <property type="term" value="P:triglyceride biosynthetic process"/>
    <property type="evidence" value="ECO:0007669"/>
    <property type="project" value="TreeGrafter"/>
</dbReference>
<name>A0A9D4DWY0_DREPO</name>
<dbReference type="Pfam" id="PF03062">
    <property type="entry name" value="MBOAT"/>
    <property type="match status" value="1"/>
</dbReference>
<keyword evidence="6 12" id="KW-0812">Transmembrane</keyword>
<evidence type="ECO:0000256" key="11">
    <source>
        <dbReference type="PIRSR" id="PIRSR000439-1"/>
    </source>
</evidence>
<dbReference type="PANTHER" id="PTHR10408">
    <property type="entry name" value="STEROL O-ACYLTRANSFERASE"/>
    <property type="match status" value="1"/>
</dbReference>
<comment type="subcellular location">
    <subcellularLocation>
        <location evidence="1">Endoplasmic reticulum membrane</location>
        <topology evidence="1">Multi-pass membrane protein</topology>
    </subcellularLocation>
</comment>
<feature type="transmembrane region" description="Helical" evidence="12">
    <location>
        <begin position="356"/>
        <end position="374"/>
    </location>
</feature>
<evidence type="ECO:0000256" key="8">
    <source>
        <dbReference type="ARBA" id="ARBA00022989"/>
    </source>
</evidence>
<dbReference type="AlphaFoldDB" id="A0A9D4DWY0"/>
<protein>
    <recommendedName>
        <fullName evidence="4">diacylglycerol O-acyltransferase</fullName>
        <ecNumber evidence="4">2.3.1.20</ecNumber>
    </recommendedName>
</protein>
<evidence type="ECO:0000256" key="4">
    <source>
        <dbReference type="ARBA" id="ARBA00013244"/>
    </source>
</evidence>
<reference evidence="13" key="2">
    <citation type="submission" date="2020-11" db="EMBL/GenBank/DDBJ databases">
        <authorList>
            <person name="McCartney M.A."/>
            <person name="Auch B."/>
            <person name="Kono T."/>
            <person name="Mallez S."/>
            <person name="Becker A."/>
            <person name="Gohl D.M."/>
            <person name="Silverstein K.A.T."/>
            <person name="Koren S."/>
            <person name="Bechman K.B."/>
            <person name="Herman A."/>
            <person name="Abrahante J.E."/>
            <person name="Garbe J."/>
        </authorList>
    </citation>
    <scope>NUCLEOTIDE SEQUENCE</scope>
    <source>
        <strain evidence="13">Duluth1</strain>
        <tissue evidence="13">Whole animal</tissue>
    </source>
</reference>
<evidence type="ECO:0000256" key="3">
    <source>
        <dbReference type="ARBA" id="ARBA00009010"/>
    </source>
</evidence>
<evidence type="ECO:0000313" key="14">
    <source>
        <dbReference type="Proteomes" id="UP000828390"/>
    </source>
</evidence>
<evidence type="ECO:0000256" key="5">
    <source>
        <dbReference type="ARBA" id="ARBA00022679"/>
    </source>
</evidence>
<dbReference type="EC" id="2.3.1.20" evidence="4"/>
<feature type="transmembrane region" description="Helical" evidence="12">
    <location>
        <begin position="410"/>
        <end position="428"/>
    </location>
</feature>
<keyword evidence="10" id="KW-0012">Acyltransferase</keyword>
<feature type="transmembrane region" description="Helical" evidence="12">
    <location>
        <begin position="137"/>
        <end position="159"/>
    </location>
</feature>
<feature type="transmembrane region" description="Helical" evidence="12">
    <location>
        <begin position="237"/>
        <end position="256"/>
    </location>
</feature>
<feature type="transmembrane region" description="Helical" evidence="12">
    <location>
        <begin position="75"/>
        <end position="96"/>
    </location>
</feature>
<feature type="transmembrane region" description="Helical" evidence="12">
    <location>
        <begin position="287"/>
        <end position="308"/>
    </location>
</feature>
<reference evidence="13" key="1">
    <citation type="journal article" date="2019" name="bioRxiv">
        <title>The Genome of the Zebra Mussel, Dreissena polymorpha: A Resource for Invasive Species Research.</title>
        <authorList>
            <person name="McCartney M.A."/>
            <person name="Auch B."/>
            <person name="Kono T."/>
            <person name="Mallez S."/>
            <person name="Zhang Y."/>
            <person name="Obille A."/>
            <person name="Becker A."/>
            <person name="Abrahante J.E."/>
            <person name="Garbe J."/>
            <person name="Badalamenti J.P."/>
            <person name="Herman A."/>
            <person name="Mangelson H."/>
            <person name="Liachko I."/>
            <person name="Sullivan S."/>
            <person name="Sone E.D."/>
            <person name="Koren S."/>
            <person name="Silverstein K.A.T."/>
            <person name="Beckman K.B."/>
            <person name="Gohl D.M."/>
        </authorList>
    </citation>
    <scope>NUCLEOTIDE SEQUENCE</scope>
    <source>
        <strain evidence="13">Duluth1</strain>
        <tissue evidence="13">Whole animal</tissue>
    </source>
</reference>